<gene>
    <name evidence="3" type="ORF">THASP1DRAFT_25257</name>
</gene>
<evidence type="ECO:0000256" key="2">
    <source>
        <dbReference type="SAM" id="MobiDB-lite"/>
    </source>
</evidence>
<evidence type="ECO:0000313" key="3">
    <source>
        <dbReference type="EMBL" id="RKP06418.1"/>
    </source>
</evidence>
<dbReference type="Proteomes" id="UP000271241">
    <property type="component" value="Unassembled WGS sequence"/>
</dbReference>
<dbReference type="EMBL" id="KZ992887">
    <property type="protein sequence ID" value="RKP06418.1"/>
    <property type="molecule type" value="Genomic_DNA"/>
</dbReference>
<feature type="region of interest" description="Disordered" evidence="2">
    <location>
        <begin position="159"/>
        <end position="190"/>
    </location>
</feature>
<evidence type="ECO:0000256" key="1">
    <source>
        <dbReference type="SAM" id="Coils"/>
    </source>
</evidence>
<reference evidence="4" key="1">
    <citation type="journal article" date="2018" name="Nat. Microbiol.">
        <title>Leveraging single-cell genomics to expand the fungal tree of life.</title>
        <authorList>
            <person name="Ahrendt S.R."/>
            <person name="Quandt C.A."/>
            <person name="Ciobanu D."/>
            <person name="Clum A."/>
            <person name="Salamov A."/>
            <person name="Andreopoulos B."/>
            <person name="Cheng J.F."/>
            <person name="Woyke T."/>
            <person name="Pelin A."/>
            <person name="Henrissat B."/>
            <person name="Reynolds N.K."/>
            <person name="Benny G.L."/>
            <person name="Smith M.E."/>
            <person name="James T.Y."/>
            <person name="Grigoriev I.V."/>
        </authorList>
    </citation>
    <scope>NUCLEOTIDE SEQUENCE [LARGE SCALE GENOMIC DNA]</scope>
    <source>
        <strain evidence="4">RSA 1356</strain>
    </source>
</reference>
<keyword evidence="1" id="KW-0175">Coiled coil</keyword>
<evidence type="ECO:0000313" key="4">
    <source>
        <dbReference type="Proteomes" id="UP000271241"/>
    </source>
</evidence>
<keyword evidence="4" id="KW-1185">Reference proteome</keyword>
<dbReference type="AlphaFoldDB" id="A0A4P9XKT2"/>
<feature type="coiled-coil region" evidence="1">
    <location>
        <begin position="278"/>
        <end position="344"/>
    </location>
</feature>
<proteinExistence type="predicted"/>
<name>A0A4P9XKT2_9FUNG</name>
<accession>A0A4P9XKT2</accession>
<organism evidence="3 4">
    <name type="scientific">Thamnocephalis sphaerospora</name>
    <dbReference type="NCBI Taxonomy" id="78915"/>
    <lineage>
        <taxon>Eukaryota</taxon>
        <taxon>Fungi</taxon>
        <taxon>Fungi incertae sedis</taxon>
        <taxon>Zoopagomycota</taxon>
        <taxon>Zoopagomycotina</taxon>
        <taxon>Zoopagomycetes</taxon>
        <taxon>Zoopagales</taxon>
        <taxon>Sigmoideomycetaceae</taxon>
        <taxon>Thamnocephalis</taxon>
    </lineage>
</organism>
<protein>
    <submittedName>
        <fullName evidence="3">Uncharacterized protein</fullName>
    </submittedName>
</protein>
<sequence length="364" mass="41451">MTSTSAHVRLDALWHVMQRRSYSRFELDQLRSALRDEISRLVRETERQRETVAMLRWRSRKQIRAFRQLEATLDKERAARAAETAHWEGLVTQLRAECEHARSRADTLALESGRRQTRSTEAALEGASRRTALSISTRAQNDLRSSAMLHETPTRRLLSEYPLSPPRSPDQRFLRPPSRHQALSGQLRHRSSSTVAIPSCLRHQHTADVITDDDDAENANAMLARSLSGAEMQRGFLAESDVVAAEAGSEKRLHVCHIPKVEFDEMLAVHNKHGSGTSEELQQSLARTMRDVQAILQERQSALSDLNSCIRQNRALLRDARRDLVSLQSQVTLEETQLDQIQQRMRSHMTESDSANVSLFPWLV</sequence>